<sequence>MGALLIGAANDLPSLEDQVLDRINHLRADPAAYADRLRQLRPHFRGNTLYLPGRPRGLITREGVDAVEEAIAFLELQTPLPPLSRAELLGLAARDHAVIQGALGTRGHFSPDGASPGDRVQRRGGGRLVGEDISYGYADADEVVRQLVIDDGVPDRGHRDLLFNRDLRYAGVGCGSHSAYGHMCVIDVSRTRNGMSVYATLAQNEGR</sequence>
<dbReference type="Gene3D" id="3.40.33.10">
    <property type="entry name" value="CAP"/>
    <property type="match status" value="1"/>
</dbReference>
<dbReference type="SUPFAM" id="SSF55797">
    <property type="entry name" value="PR-1-like"/>
    <property type="match status" value="1"/>
</dbReference>
<evidence type="ECO:0000256" key="1">
    <source>
        <dbReference type="SAM" id="MobiDB-lite"/>
    </source>
</evidence>
<dbReference type="AlphaFoldDB" id="A0A7X5XWZ2"/>
<dbReference type="InterPro" id="IPR014044">
    <property type="entry name" value="CAP_dom"/>
</dbReference>
<reference evidence="3 4" key="1">
    <citation type="submission" date="2020-03" db="EMBL/GenBank/DDBJ databases">
        <title>Genomic Encyclopedia of Type Strains, Phase IV (KMG-IV): sequencing the most valuable type-strain genomes for metagenomic binning, comparative biology and taxonomic classification.</title>
        <authorList>
            <person name="Goeker M."/>
        </authorList>
    </citation>
    <scope>NUCLEOTIDE SEQUENCE [LARGE SCALE GENOMIC DNA]</scope>
    <source>
        <strain evidence="3 4">DSM 7225</strain>
    </source>
</reference>
<name>A0A7X5XWZ2_9SPHN</name>
<dbReference type="Proteomes" id="UP000531251">
    <property type="component" value="Unassembled WGS sequence"/>
</dbReference>
<dbReference type="PANTHER" id="PTHR31157">
    <property type="entry name" value="SCP DOMAIN-CONTAINING PROTEIN"/>
    <property type="match status" value="1"/>
</dbReference>
<dbReference type="Pfam" id="PF00188">
    <property type="entry name" value="CAP"/>
    <property type="match status" value="1"/>
</dbReference>
<dbReference type="PANTHER" id="PTHR31157:SF1">
    <property type="entry name" value="SCP DOMAIN-CONTAINING PROTEIN"/>
    <property type="match status" value="1"/>
</dbReference>
<feature type="domain" description="SCP" evidence="2">
    <location>
        <begin position="21"/>
        <end position="184"/>
    </location>
</feature>
<proteinExistence type="predicted"/>
<feature type="region of interest" description="Disordered" evidence="1">
    <location>
        <begin position="105"/>
        <end position="125"/>
    </location>
</feature>
<dbReference type="EMBL" id="JAATJB010000003">
    <property type="protein sequence ID" value="NJB96909.1"/>
    <property type="molecule type" value="Genomic_DNA"/>
</dbReference>
<protein>
    <recommendedName>
        <fullName evidence="2">SCP domain-containing protein</fullName>
    </recommendedName>
</protein>
<dbReference type="RefSeq" id="WP_241213671.1">
    <property type="nucleotide sequence ID" value="NZ_BAAADY010000002.1"/>
</dbReference>
<organism evidence="3 4">
    <name type="scientific">Sphingomonas trueperi</name>
    <dbReference type="NCBI Taxonomy" id="53317"/>
    <lineage>
        <taxon>Bacteria</taxon>
        <taxon>Pseudomonadati</taxon>
        <taxon>Pseudomonadota</taxon>
        <taxon>Alphaproteobacteria</taxon>
        <taxon>Sphingomonadales</taxon>
        <taxon>Sphingomonadaceae</taxon>
        <taxon>Sphingomonas</taxon>
    </lineage>
</organism>
<gene>
    <name evidence="3" type="ORF">GGR89_001215</name>
</gene>
<dbReference type="CDD" id="cd05379">
    <property type="entry name" value="CAP_bacterial"/>
    <property type="match status" value="1"/>
</dbReference>
<keyword evidence="4" id="KW-1185">Reference proteome</keyword>
<evidence type="ECO:0000259" key="2">
    <source>
        <dbReference type="Pfam" id="PF00188"/>
    </source>
</evidence>
<comment type="caution">
    <text evidence="3">The sequence shown here is derived from an EMBL/GenBank/DDBJ whole genome shotgun (WGS) entry which is preliminary data.</text>
</comment>
<evidence type="ECO:0000313" key="4">
    <source>
        <dbReference type="Proteomes" id="UP000531251"/>
    </source>
</evidence>
<accession>A0A7X5XWZ2</accession>
<evidence type="ECO:0000313" key="3">
    <source>
        <dbReference type="EMBL" id="NJB96909.1"/>
    </source>
</evidence>
<dbReference type="InterPro" id="IPR035940">
    <property type="entry name" value="CAP_sf"/>
</dbReference>